<dbReference type="Proteomes" id="UP000809621">
    <property type="component" value="Unassembled WGS sequence"/>
</dbReference>
<protein>
    <recommendedName>
        <fullName evidence="3">Transcription elongation factor</fullName>
    </recommendedName>
</protein>
<gene>
    <name evidence="1" type="ORF">JQC93_00260</name>
</gene>
<sequence length="148" mass="15951">MLNKSHLKQQLLDTLTKQRDIAFSAASDAHNDATHEQSVAETQYDTVGLEAAYLAHGQSQRVAEFDTMINQLTAMSLRDFSEQDEVAIGAVITLDGSQQFWLMPMCGGYKLEGGKIVVVTPLAPLGKMLIGAEVGDTLKNGKVITGIA</sequence>
<accession>A0ABS2HCS4</accession>
<dbReference type="EMBL" id="JAFEUM010000001">
    <property type="protein sequence ID" value="MBM7034819.1"/>
    <property type="molecule type" value="Genomic_DNA"/>
</dbReference>
<evidence type="ECO:0008006" key="3">
    <source>
        <dbReference type="Google" id="ProtNLM"/>
    </source>
</evidence>
<evidence type="ECO:0000313" key="1">
    <source>
        <dbReference type="EMBL" id="MBM7034819.1"/>
    </source>
</evidence>
<name>A0ABS2HCS4_9VIBR</name>
<dbReference type="RefSeq" id="WP_205156482.1">
    <property type="nucleotide sequence ID" value="NZ_JAFEUM010000001.1"/>
</dbReference>
<organism evidence="1 2">
    <name type="scientific">Vibrio ulleungensis</name>
    <dbReference type="NCBI Taxonomy" id="2807619"/>
    <lineage>
        <taxon>Bacteria</taxon>
        <taxon>Pseudomonadati</taxon>
        <taxon>Pseudomonadota</taxon>
        <taxon>Gammaproteobacteria</taxon>
        <taxon>Vibrionales</taxon>
        <taxon>Vibrionaceae</taxon>
        <taxon>Vibrio</taxon>
    </lineage>
</organism>
<reference evidence="1 2" key="1">
    <citation type="submission" date="2021-02" db="EMBL/GenBank/DDBJ databases">
        <authorList>
            <person name="Park J.-S."/>
        </authorList>
    </citation>
    <scope>NUCLEOTIDE SEQUENCE [LARGE SCALE GENOMIC DNA]</scope>
    <source>
        <strain evidence="1 2">188UL20-2</strain>
    </source>
</reference>
<evidence type="ECO:0000313" key="2">
    <source>
        <dbReference type="Proteomes" id="UP000809621"/>
    </source>
</evidence>
<keyword evidence="2" id="KW-1185">Reference proteome</keyword>
<proteinExistence type="predicted"/>
<comment type="caution">
    <text evidence="1">The sequence shown here is derived from an EMBL/GenBank/DDBJ whole genome shotgun (WGS) entry which is preliminary data.</text>
</comment>